<protein>
    <submittedName>
        <fullName evidence="1">Uncharacterized protein</fullName>
    </submittedName>
</protein>
<evidence type="ECO:0000313" key="2">
    <source>
        <dbReference type="Proteomes" id="UP000019141"/>
    </source>
</evidence>
<evidence type="ECO:0000313" key="1">
    <source>
        <dbReference type="EMBL" id="ETX03331.1"/>
    </source>
</evidence>
<dbReference type="HOGENOM" id="CLU_3286576_0_0_7"/>
<sequence>MSSSNHVTTFHADADTIWGEKSYGKRRVLIWGIFLPSTPP</sequence>
<dbReference type="Proteomes" id="UP000019141">
    <property type="component" value="Unassembled WGS sequence"/>
</dbReference>
<organism evidence="1 2">
    <name type="scientific">Entotheonella factor</name>
    <dbReference type="NCBI Taxonomy" id="1429438"/>
    <lineage>
        <taxon>Bacteria</taxon>
        <taxon>Pseudomonadati</taxon>
        <taxon>Nitrospinota/Tectimicrobiota group</taxon>
        <taxon>Candidatus Tectimicrobiota</taxon>
        <taxon>Candidatus Entotheonellia</taxon>
        <taxon>Candidatus Entotheonellales</taxon>
        <taxon>Candidatus Entotheonellaceae</taxon>
        <taxon>Candidatus Entotheonella</taxon>
    </lineage>
</organism>
<name>W4M047_ENTF1</name>
<dbReference type="AlphaFoldDB" id="W4M047"/>
<keyword evidence="2" id="KW-1185">Reference proteome</keyword>
<comment type="caution">
    <text evidence="1">The sequence shown here is derived from an EMBL/GenBank/DDBJ whole genome shotgun (WGS) entry which is preliminary data.</text>
</comment>
<reference evidence="1 2" key="1">
    <citation type="journal article" date="2014" name="Nature">
        <title>An environmental bacterial taxon with a large and distinct metabolic repertoire.</title>
        <authorList>
            <person name="Wilson M.C."/>
            <person name="Mori T."/>
            <person name="Ruckert C."/>
            <person name="Uria A.R."/>
            <person name="Helf M.J."/>
            <person name="Takada K."/>
            <person name="Gernert C."/>
            <person name="Steffens U.A."/>
            <person name="Heycke N."/>
            <person name="Schmitt S."/>
            <person name="Rinke C."/>
            <person name="Helfrich E.J."/>
            <person name="Brachmann A.O."/>
            <person name="Gurgui C."/>
            <person name="Wakimoto T."/>
            <person name="Kracht M."/>
            <person name="Crusemann M."/>
            <person name="Hentschel U."/>
            <person name="Abe I."/>
            <person name="Matsunaga S."/>
            <person name="Kalinowski J."/>
            <person name="Takeyama H."/>
            <person name="Piel J."/>
        </authorList>
    </citation>
    <scope>NUCLEOTIDE SEQUENCE [LARGE SCALE GENOMIC DNA]</scope>
    <source>
        <strain evidence="2">TSY1</strain>
    </source>
</reference>
<accession>W4M047</accession>
<proteinExistence type="predicted"/>
<gene>
    <name evidence="1" type="ORF">ETSY1_00335</name>
</gene>
<dbReference type="EMBL" id="AZHW01000060">
    <property type="protein sequence ID" value="ETX03331.1"/>
    <property type="molecule type" value="Genomic_DNA"/>
</dbReference>